<dbReference type="EMBL" id="RDSM01000002">
    <property type="protein sequence ID" value="RXH55895.1"/>
    <property type="molecule type" value="Genomic_DNA"/>
</dbReference>
<evidence type="ECO:0000313" key="1">
    <source>
        <dbReference type="EMBL" id="RXH55895.1"/>
    </source>
</evidence>
<name>A0A4Q0SXL5_9BACT</name>
<gene>
    <name evidence="1" type="ORF">GRAN_2752</name>
</gene>
<proteinExistence type="predicted"/>
<accession>A0A4Q0SXL5</accession>
<dbReference type="OrthoDB" id="9808443at2"/>
<dbReference type="Proteomes" id="UP000289437">
    <property type="component" value="Unassembled WGS sequence"/>
</dbReference>
<comment type="caution">
    <text evidence="1">The sequence shown here is derived from an EMBL/GenBank/DDBJ whole genome shotgun (WGS) entry which is preliminary data.</text>
</comment>
<dbReference type="AlphaFoldDB" id="A0A4Q0SXL5"/>
<dbReference type="RefSeq" id="WP_128913458.1">
    <property type="nucleotide sequence ID" value="NZ_RDSM01000002.1"/>
</dbReference>
<dbReference type="Pfam" id="PF08843">
    <property type="entry name" value="AbiEii"/>
    <property type="match status" value="1"/>
</dbReference>
<sequence>MSKPVTNVAASVRQRLLNLARERKEDFGLLLTKYALERLLFRISQSQHKTAFILKGALLFELWTEQTHRPTRDADFLSIGSSDPRRFEAIFKEICALPVADDGLVFDASSVTARQIKEGADYEGVRVSFLGYLEKARIPMQIDIGFGDAVTPAAVETAFPTILDGPAAVLLTYPRETVVAEKFEAMVKLGIANTRMKDFHDLRTLAQLFPFEGRLLSEAIMRTFERRKTALPSAPPIAFTAEFFEDKSKQLQWNAFNERNRLYVEAVPLKTVLSHIERFLMPLVLAMTTEGHWSKSWQARGPWQD</sequence>
<reference evidence="2" key="2">
    <citation type="submission" date="2019-02" db="EMBL/GenBank/DDBJ databases">
        <title>Granulicella sibirica sp. nov., a psychrotolerant acidobacterium isolated from an organic soil layer in forested tundra, West Siberia.</title>
        <authorList>
            <person name="Oshkin I.Y."/>
            <person name="Kulichevskaya I.S."/>
            <person name="Rijpstra W.I.C."/>
            <person name="Sinninghe Damste J.S."/>
            <person name="Rakitin A.L."/>
            <person name="Ravin N.V."/>
            <person name="Dedysh S.N."/>
        </authorList>
    </citation>
    <scope>NUCLEOTIDE SEQUENCE [LARGE SCALE GENOMIC DNA]</scope>
    <source>
        <strain evidence="2">AF10</strain>
    </source>
</reference>
<evidence type="ECO:0000313" key="2">
    <source>
        <dbReference type="Proteomes" id="UP000289437"/>
    </source>
</evidence>
<keyword evidence="2" id="KW-1185">Reference proteome</keyword>
<organism evidence="1 2">
    <name type="scientific">Granulicella sibirica</name>
    <dbReference type="NCBI Taxonomy" id="2479048"/>
    <lineage>
        <taxon>Bacteria</taxon>
        <taxon>Pseudomonadati</taxon>
        <taxon>Acidobacteriota</taxon>
        <taxon>Terriglobia</taxon>
        <taxon>Terriglobales</taxon>
        <taxon>Acidobacteriaceae</taxon>
        <taxon>Granulicella</taxon>
    </lineage>
</organism>
<reference evidence="1 2" key="1">
    <citation type="submission" date="2018-11" db="EMBL/GenBank/DDBJ databases">
        <authorList>
            <person name="Mardanov A.V."/>
            <person name="Ravin N.V."/>
            <person name="Dedysh S.N."/>
        </authorList>
    </citation>
    <scope>NUCLEOTIDE SEQUENCE [LARGE SCALE GENOMIC DNA]</scope>
    <source>
        <strain evidence="1 2">AF10</strain>
    </source>
</reference>
<dbReference type="InterPro" id="IPR014942">
    <property type="entry name" value="AbiEii"/>
</dbReference>
<protein>
    <submittedName>
        <fullName evidence="1">Abortive infection protein AbiGII</fullName>
    </submittedName>
</protein>